<evidence type="ECO:0000313" key="1">
    <source>
        <dbReference type="EMBL" id="KOX78285.1"/>
    </source>
</evidence>
<proteinExistence type="predicted"/>
<gene>
    <name evidence="1" type="ORF">WN51_07691</name>
</gene>
<dbReference type="EMBL" id="KQ435724">
    <property type="protein sequence ID" value="KOX78285.1"/>
    <property type="molecule type" value="Genomic_DNA"/>
</dbReference>
<sequence length="55" mass="6289">MSSSFNQKARELLHSWNIVNVMTLLDEVDKLEARELRSRKFSILNGGPVCTVARK</sequence>
<evidence type="ECO:0000313" key="2">
    <source>
        <dbReference type="Proteomes" id="UP000053105"/>
    </source>
</evidence>
<dbReference type="AlphaFoldDB" id="A0A0M9A6K5"/>
<keyword evidence="2" id="KW-1185">Reference proteome</keyword>
<name>A0A0M9A6K5_9HYME</name>
<dbReference type="Proteomes" id="UP000053105">
    <property type="component" value="Unassembled WGS sequence"/>
</dbReference>
<reference evidence="1 2" key="1">
    <citation type="submission" date="2015-07" db="EMBL/GenBank/DDBJ databases">
        <title>The genome of Melipona quadrifasciata.</title>
        <authorList>
            <person name="Pan H."/>
            <person name="Kapheim K."/>
        </authorList>
    </citation>
    <scope>NUCLEOTIDE SEQUENCE [LARGE SCALE GENOMIC DNA]</scope>
    <source>
        <strain evidence="1">0111107301</strain>
        <tissue evidence="1">Whole body</tissue>
    </source>
</reference>
<organism evidence="1 2">
    <name type="scientific">Melipona quadrifasciata</name>
    <dbReference type="NCBI Taxonomy" id="166423"/>
    <lineage>
        <taxon>Eukaryota</taxon>
        <taxon>Metazoa</taxon>
        <taxon>Ecdysozoa</taxon>
        <taxon>Arthropoda</taxon>
        <taxon>Hexapoda</taxon>
        <taxon>Insecta</taxon>
        <taxon>Pterygota</taxon>
        <taxon>Neoptera</taxon>
        <taxon>Endopterygota</taxon>
        <taxon>Hymenoptera</taxon>
        <taxon>Apocrita</taxon>
        <taxon>Aculeata</taxon>
        <taxon>Apoidea</taxon>
        <taxon>Anthophila</taxon>
        <taxon>Apidae</taxon>
        <taxon>Melipona</taxon>
    </lineage>
</organism>
<accession>A0A0M9A6K5</accession>
<protein>
    <submittedName>
        <fullName evidence="1">Uncharacterized protein</fullName>
    </submittedName>
</protein>